<protein>
    <recommendedName>
        <fullName evidence="11">Protein croquemort</fullName>
    </recommendedName>
</protein>
<keyword evidence="7" id="KW-0325">Glycoprotein</keyword>
<dbReference type="InterPro" id="IPR002159">
    <property type="entry name" value="CD36_fam"/>
</dbReference>
<dbReference type="PANTHER" id="PTHR11923:SF114">
    <property type="entry name" value="FI02050P-RELATED"/>
    <property type="match status" value="1"/>
</dbReference>
<accession>A0A1A9UR76</accession>
<sequence>MCCECCGVTQRKVWVFSSAVILAIFGILLVVMWPEWSVTLVHNNLLIKVGTDNYNSWVEAPIPIYLVFYLFNWTNPEDITKANIKPNFVEMGPYVFLEKHSKENVSFYSNDTVSYYQRRTWFFVPEKSNGTLEDMITTAHPITATVADQMRYKSKIIKKVLNFMLNHEGGNLYVTKPVKEWIFDGFQDELIDFLSLFNTSKINIPYKRFGWMVERNASLDYDGLFTIHTGVDNIHNLGQLMHWNGKNTSDFYSPPCNTIKGTPGDLFPPELDGQEPLTVFVTDVCRYLNLKPNGSTELYGLQAITWEGTNATLDSGAYYPEQECFCNATIDECPRGGVADCKKCLHNAPIYASFPHFYLADEFYANAVTGMKPDPEKHKFTLSIEPHTGIPVEVKARIQINMMITPDDTFDVYRGVQHFLMPMFWFEEIAILDEKLANKAKLAVNLDTYGVSGGIILICLAVILSIIGIVLTVMKKWKHVPDDDETILTDNAENANNANNAENTQ</sequence>
<dbReference type="EnsemblMetazoa" id="GAUT012765-RA">
    <property type="protein sequence ID" value="GAUT012765-PA"/>
    <property type="gene ID" value="GAUT012765"/>
</dbReference>
<comment type="subcellular location">
    <subcellularLocation>
        <location evidence="1">Cell membrane</location>
    </subcellularLocation>
</comment>
<evidence type="ECO:0000256" key="2">
    <source>
        <dbReference type="ARBA" id="ARBA00010532"/>
    </source>
</evidence>
<keyword evidence="5 8" id="KW-1133">Transmembrane helix</keyword>
<dbReference type="PRINTS" id="PR01609">
    <property type="entry name" value="CD36FAMILY"/>
</dbReference>
<evidence type="ECO:0000256" key="8">
    <source>
        <dbReference type="SAM" id="Phobius"/>
    </source>
</evidence>
<dbReference type="Pfam" id="PF01130">
    <property type="entry name" value="CD36"/>
    <property type="match status" value="1"/>
</dbReference>
<evidence type="ECO:0000256" key="6">
    <source>
        <dbReference type="ARBA" id="ARBA00023136"/>
    </source>
</evidence>
<dbReference type="VEuPathDB" id="VectorBase:GAUT012765"/>
<evidence type="ECO:0000256" key="7">
    <source>
        <dbReference type="ARBA" id="ARBA00023180"/>
    </source>
</evidence>
<evidence type="ECO:0008006" key="11">
    <source>
        <dbReference type="Google" id="ProtNLM"/>
    </source>
</evidence>
<evidence type="ECO:0000313" key="10">
    <source>
        <dbReference type="Proteomes" id="UP000078200"/>
    </source>
</evidence>
<dbReference type="GO" id="GO:0005886">
    <property type="term" value="C:plasma membrane"/>
    <property type="evidence" value="ECO:0007669"/>
    <property type="project" value="UniProtKB-SubCell"/>
</dbReference>
<evidence type="ECO:0000256" key="4">
    <source>
        <dbReference type="ARBA" id="ARBA00022692"/>
    </source>
</evidence>
<proteinExistence type="inferred from homology"/>
<dbReference type="PANTHER" id="PTHR11923">
    <property type="entry name" value="SCAVENGER RECEPTOR CLASS B TYPE-1 SR-B1"/>
    <property type="match status" value="1"/>
</dbReference>
<evidence type="ECO:0000313" key="9">
    <source>
        <dbReference type="EnsemblMetazoa" id="GAUT012765-PA"/>
    </source>
</evidence>
<evidence type="ECO:0000256" key="1">
    <source>
        <dbReference type="ARBA" id="ARBA00004236"/>
    </source>
</evidence>
<keyword evidence="10" id="KW-1185">Reference proteome</keyword>
<dbReference type="GO" id="GO:0005737">
    <property type="term" value="C:cytoplasm"/>
    <property type="evidence" value="ECO:0007669"/>
    <property type="project" value="TreeGrafter"/>
</dbReference>
<comment type="similarity">
    <text evidence="2">Belongs to the CD36 family.</text>
</comment>
<keyword evidence="6 8" id="KW-0472">Membrane</keyword>
<reference evidence="9" key="1">
    <citation type="submission" date="2020-05" db="UniProtKB">
        <authorList>
            <consortium name="EnsemblMetazoa"/>
        </authorList>
    </citation>
    <scope>IDENTIFICATION</scope>
    <source>
        <strain evidence="9">TTRI</strain>
    </source>
</reference>
<evidence type="ECO:0000256" key="5">
    <source>
        <dbReference type="ARBA" id="ARBA00022989"/>
    </source>
</evidence>
<evidence type="ECO:0000256" key="3">
    <source>
        <dbReference type="ARBA" id="ARBA00022475"/>
    </source>
</evidence>
<name>A0A1A9UR76_GLOAU</name>
<feature type="transmembrane region" description="Helical" evidence="8">
    <location>
        <begin position="449"/>
        <end position="471"/>
    </location>
</feature>
<keyword evidence="3" id="KW-1003">Cell membrane</keyword>
<dbReference type="STRING" id="7395.A0A1A9UR76"/>
<dbReference type="AlphaFoldDB" id="A0A1A9UR76"/>
<dbReference type="GO" id="GO:0005044">
    <property type="term" value="F:scavenger receptor activity"/>
    <property type="evidence" value="ECO:0007669"/>
    <property type="project" value="TreeGrafter"/>
</dbReference>
<feature type="transmembrane region" description="Helical" evidence="8">
    <location>
        <begin position="12"/>
        <end position="33"/>
    </location>
</feature>
<dbReference type="Proteomes" id="UP000078200">
    <property type="component" value="Unassembled WGS sequence"/>
</dbReference>
<organism evidence="9 10">
    <name type="scientific">Glossina austeni</name>
    <name type="common">Savannah tsetse fly</name>
    <dbReference type="NCBI Taxonomy" id="7395"/>
    <lineage>
        <taxon>Eukaryota</taxon>
        <taxon>Metazoa</taxon>
        <taxon>Ecdysozoa</taxon>
        <taxon>Arthropoda</taxon>
        <taxon>Hexapoda</taxon>
        <taxon>Insecta</taxon>
        <taxon>Pterygota</taxon>
        <taxon>Neoptera</taxon>
        <taxon>Endopterygota</taxon>
        <taxon>Diptera</taxon>
        <taxon>Brachycera</taxon>
        <taxon>Muscomorpha</taxon>
        <taxon>Hippoboscoidea</taxon>
        <taxon>Glossinidae</taxon>
        <taxon>Glossina</taxon>
    </lineage>
</organism>
<keyword evidence="4 8" id="KW-0812">Transmembrane</keyword>